<accession>A0A9X4S8R8</accession>
<reference evidence="1" key="1">
    <citation type="submission" date="2013-01" db="EMBL/GenBank/DDBJ databases">
        <title>Genome draft of Hydrogenophaga taeniospiralis 2K1.</title>
        <authorList>
            <person name="Gomila M."/>
            <person name="Lalucat J."/>
        </authorList>
    </citation>
    <scope>NUCLEOTIDE SEQUENCE</scope>
    <source>
        <strain evidence="1">CCUG 15921</strain>
    </source>
</reference>
<evidence type="ECO:0008006" key="3">
    <source>
        <dbReference type="Google" id="ProtNLM"/>
    </source>
</evidence>
<dbReference type="Proteomes" id="UP001152876">
    <property type="component" value="Unassembled WGS sequence"/>
</dbReference>
<evidence type="ECO:0000313" key="2">
    <source>
        <dbReference type="Proteomes" id="UP001152876"/>
    </source>
</evidence>
<dbReference type="OrthoDB" id="6196950at2"/>
<dbReference type="Pfam" id="PF09938">
    <property type="entry name" value="DUF2170"/>
    <property type="match status" value="1"/>
</dbReference>
<dbReference type="InterPro" id="IPR019231">
    <property type="entry name" value="DUF2170"/>
</dbReference>
<dbReference type="AlphaFoldDB" id="A0A9X4S8R8"/>
<name>A0A9X4S8R8_9BURK</name>
<organism evidence="1 2">
    <name type="scientific">Hydrogenophaga taeniospiralis CCUG 15921</name>
    <dbReference type="NCBI Taxonomy" id="1281780"/>
    <lineage>
        <taxon>Bacteria</taxon>
        <taxon>Pseudomonadati</taxon>
        <taxon>Pseudomonadota</taxon>
        <taxon>Betaproteobacteria</taxon>
        <taxon>Burkholderiales</taxon>
        <taxon>Comamonadaceae</taxon>
        <taxon>Hydrogenophaga</taxon>
    </lineage>
</organism>
<dbReference type="EMBL" id="AOGK01000002">
    <property type="protein sequence ID" value="MDG5974269.1"/>
    <property type="molecule type" value="Genomic_DNA"/>
</dbReference>
<protein>
    <recommendedName>
        <fullName evidence="3">DUF2170 domain-containing protein</fullName>
    </recommendedName>
</protein>
<keyword evidence="2" id="KW-1185">Reference proteome</keyword>
<sequence>MKTLLAQLKGLDTLTADAMGGLVVDLQPIPGDVPVVQVSIEDRQELPIYITCSDAQMLCLCYLWADDEVLPERRMELLQTLLDLNPSVPLSSFGRVGDRYVLLGALGRDARVEDIAKEVAVLSDNALDALSALSEYLK</sequence>
<proteinExistence type="predicted"/>
<comment type="caution">
    <text evidence="1">The sequence shown here is derived from an EMBL/GenBank/DDBJ whole genome shotgun (WGS) entry which is preliminary data.</text>
</comment>
<dbReference type="RefSeq" id="WP_068170124.1">
    <property type="nucleotide sequence ID" value="NZ_AOGK01000002.1"/>
</dbReference>
<evidence type="ECO:0000313" key="1">
    <source>
        <dbReference type="EMBL" id="MDG5974269.1"/>
    </source>
</evidence>
<gene>
    <name evidence="1" type="ORF">H010_03342</name>
</gene>